<protein>
    <submittedName>
        <fullName evidence="1">DUF3829 domain-containing protein</fullName>
    </submittedName>
</protein>
<dbReference type="RefSeq" id="WP_367595039.1">
    <property type="nucleotide sequence ID" value="NZ_JBFMVT010000002.1"/>
</dbReference>
<accession>A0ABV3NTK8</accession>
<keyword evidence="2" id="KW-1185">Reference proteome</keyword>
<organism evidence="1 2">
    <name type="scientific">Buttiauxella gaviniae</name>
    <dbReference type="NCBI Taxonomy" id="82990"/>
    <lineage>
        <taxon>Bacteria</taxon>
        <taxon>Pseudomonadati</taxon>
        <taxon>Pseudomonadota</taxon>
        <taxon>Gammaproteobacteria</taxon>
        <taxon>Enterobacterales</taxon>
        <taxon>Enterobacteriaceae</taxon>
        <taxon>Buttiauxella</taxon>
    </lineage>
</organism>
<reference evidence="1 2" key="1">
    <citation type="submission" date="2024-07" db="EMBL/GenBank/DDBJ databases">
        <authorList>
            <person name="Wang L."/>
        </authorList>
    </citation>
    <scope>NUCLEOTIDE SEQUENCE [LARGE SCALE GENOMIC DNA]</scope>
    <source>
        <strain evidence="1 2">WL359</strain>
    </source>
</reference>
<evidence type="ECO:0000313" key="2">
    <source>
        <dbReference type="Proteomes" id="UP001555342"/>
    </source>
</evidence>
<comment type="caution">
    <text evidence="1">The sequence shown here is derived from an EMBL/GenBank/DDBJ whole genome shotgun (WGS) entry which is preliminary data.</text>
</comment>
<name>A0ABV3NTK8_9ENTR</name>
<dbReference type="Pfam" id="PF12889">
    <property type="entry name" value="DUF3829"/>
    <property type="match status" value="1"/>
</dbReference>
<gene>
    <name evidence="1" type="ORF">AB1E22_09075</name>
</gene>
<proteinExistence type="predicted"/>
<sequence>MYSYTECINKKITTTIMGSLFSVLFLSGCEDTQQDAPPVSPPPAQVHTKNTQCYISPKIPVNIQYGSYPYWGENLAEDNIKNYPSKLSEIEKSQNKTLVYYSLAVIIQTDKVTQMVSKETFAPQEAQIEVDALNLLIVQAQECYKAAPLVNNENLIRYSFLIDSAEQYSRIVEERIQRLRDNVSYTEGEKAQIGGVTEWMVKGSPGKVIRAYNNVVRDFNGLN</sequence>
<dbReference type="EMBL" id="JBFMVT010000002">
    <property type="protein sequence ID" value="MEW7312861.1"/>
    <property type="molecule type" value="Genomic_DNA"/>
</dbReference>
<dbReference type="Proteomes" id="UP001555342">
    <property type="component" value="Unassembled WGS sequence"/>
</dbReference>
<evidence type="ECO:0000313" key="1">
    <source>
        <dbReference type="EMBL" id="MEW7312861.1"/>
    </source>
</evidence>
<dbReference type="InterPro" id="IPR024291">
    <property type="entry name" value="DUF3829"/>
</dbReference>